<sequence length="91" mass="9901">MTYRDVTLSYSTQEMPMLNMSRPLQSLLSTFAGNVNGPVTEDIIQATEAAIPIGRIVDPFDVADDVLFLADPARSLLSGAEIRDDGDRSVQ</sequence>
<dbReference type="Proteomes" id="UP000030701">
    <property type="component" value="Unassembled WGS sequence"/>
</dbReference>
<reference evidence="1" key="2">
    <citation type="submission" date="2012-05" db="EMBL/GenBank/DDBJ databases">
        <title>The Genome Annotation of Fusarium oxysporum Cotton.</title>
        <authorList>
            <consortium name="The Broad Institute Genomics Platform"/>
            <person name="Ma L.-J."/>
            <person name="Corby-Kistler H."/>
            <person name="Broz K."/>
            <person name="Gale L.R."/>
            <person name="Jonkers W."/>
            <person name="O'Donnell K."/>
            <person name="Ploetz R."/>
            <person name="Steinberg C."/>
            <person name="Schwartz D.C."/>
            <person name="VanEtten H."/>
            <person name="Zhou S."/>
            <person name="Young S.K."/>
            <person name="Zeng Q."/>
            <person name="Gargeya S."/>
            <person name="Fitzgerald M."/>
            <person name="Abouelleil A."/>
            <person name="Alvarado L."/>
            <person name="Chapman S.B."/>
            <person name="Gainer-Dewar J."/>
            <person name="Goldberg J."/>
            <person name="Griggs A."/>
            <person name="Gujja S."/>
            <person name="Hansen M."/>
            <person name="Howarth C."/>
            <person name="Imamovic A."/>
            <person name="Ireland A."/>
            <person name="Larimer J."/>
            <person name="McCowan C."/>
            <person name="Murphy C."/>
            <person name="Pearson M."/>
            <person name="Poon T.W."/>
            <person name="Priest M."/>
            <person name="Roberts A."/>
            <person name="Saif S."/>
            <person name="Shea T."/>
            <person name="Sykes S."/>
            <person name="Wortman J."/>
            <person name="Nusbaum C."/>
            <person name="Birren B."/>
        </authorList>
    </citation>
    <scope>NUCLEOTIDE SEQUENCE</scope>
    <source>
        <strain evidence="1">25433</strain>
    </source>
</reference>
<proteinExistence type="predicted"/>
<dbReference type="SUPFAM" id="SSF51735">
    <property type="entry name" value="NAD(P)-binding Rossmann-fold domains"/>
    <property type="match status" value="1"/>
</dbReference>
<organism evidence="1">
    <name type="scientific">Fusarium oxysporum f. sp. vasinfectum 25433</name>
    <dbReference type="NCBI Taxonomy" id="1089449"/>
    <lineage>
        <taxon>Eukaryota</taxon>
        <taxon>Fungi</taxon>
        <taxon>Dikarya</taxon>
        <taxon>Ascomycota</taxon>
        <taxon>Pezizomycotina</taxon>
        <taxon>Sordariomycetes</taxon>
        <taxon>Hypocreomycetidae</taxon>
        <taxon>Hypocreales</taxon>
        <taxon>Nectriaceae</taxon>
        <taxon>Fusarium</taxon>
        <taxon>Fusarium oxysporum species complex</taxon>
    </lineage>
</organism>
<accession>X0KW83</accession>
<dbReference type="AlphaFoldDB" id="X0KW83"/>
<reference evidence="1" key="1">
    <citation type="submission" date="2011-11" db="EMBL/GenBank/DDBJ databases">
        <title>The Genome Sequence of Fusarium oxysporum Cotton.</title>
        <authorList>
            <consortium name="The Broad Institute Genome Sequencing Platform"/>
            <person name="Ma L.-J."/>
            <person name="Gale L.R."/>
            <person name="Schwartz D.C."/>
            <person name="Zhou S."/>
            <person name="Corby-Kistler H."/>
            <person name="Young S.K."/>
            <person name="Zeng Q."/>
            <person name="Gargeya S."/>
            <person name="Fitzgerald M."/>
            <person name="Haas B."/>
            <person name="Abouelleil A."/>
            <person name="Alvarado L."/>
            <person name="Arachchi H.M."/>
            <person name="Berlin A."/>
            <person name="Brown A."/>
            <person name="Chapman S.B."/>
            <person name="Chen Z."/>
            <person name="Dunbar C."/>
            <person name="Freedman E."/>
            <person name="Gearin G."/>
            <person name="Goldberg J."/>
            <person name="Griggs A."/>
            <person name="Gujja S."/>
            <person name="Heiman D."/>
            <person name="Howarth C."/>
            <person name="Larson L."/>
            <person name="Lui A."/>
            <person name="MacDonald P.J.P."/>
            <person name="Montmayeur A."/>
            <person name="Murphy C."/>
            <person name="Neiman D."/>
            <person name="Pearson M."/>
            <person name="Priest M."/>
            <person name="Roberts A."/>
            <person name="Saif S."/>
            <person name="Shea T."/>
            <person name="Shenoy N."/>
            <person name="Sisk P."/>
            <person name="Stolte C."/>
            <person name="Sykes S."/>
            <person name="Wortman J."/>
            <person name="Nusbaum C."/>
            <person name="Birren B."/>
        </authorList>
    </citation>
    <scope>NUCLEOTIDE SEQUENCE [LARGE SCALE GENOMIC DNA]</scope>
    <source>
        <strain evidence="1">25433</strain>
    </source>
</reference>
<protein>
    <submittedName>
        <fullName evidence="1">Uncharacterized protein</fullName>
    </submittedName>
</protein>
<dbReference type="Gene3D" id="3.40.50.720">
    <property type="entry name" value="NAD(P)-binding Rossmann-like Domain"/>
    <property type="match status" value="1"/>
</dbReference>
<gene>
    <name evidence="1" type="ORF">FOTG_18580</name>
</gene>
<name>X0KW83_FUSOX</name>
<dbReference type="EMBL" id="JH658203">
    <property type="protein sequence ID" value="EXM12946.1"/>
    <property type="molecule type" value="Genomic_DNA"/>
</dbReference>
<dbReference type="InterPro" id="IPR036291">
    <property type="entry name" value="NAD(P)-bd_dom_sf"/>
</dbReference>
<dbReference type="HOGENOM" id="CLU_2638180_0_0_1"/>
<evidence type="ECO:0000313" key="1">
    <source>
        <dbReference type="EMBL" id="EXM12946.1"/>
    </source>
</evidence>